<gene>
    <name evidence="1" type="ORF">PYW08_000487</name>
</gene>
<comment type="caution">
    <text evidence="1">The sequence shown here is derived from an EMBL/GenBank/DDBJ whole genome shotgun (WGS) entry which is preliminary data.</text>
</comment>
<keyword evidence="2" id="KW-1185">Reference proteome</keyword>
<proteinExistence type="predicted"/>
<reference evidence="1" key="1">
    <citation type="submission" date="2023-03" db="EMBL/GenBank/DDBJ databases">
        <title>Chromosome-level genomes of two armyworms, Mythimna separata and Mythimna loreyi, provide insights into the biosynthesis and reception of sex pheromones.</title>
        <authorList>
            <person name="Zhao H."/>
        </authorList>
    </citation>
    <scope>NUCLEOTIDE SEQUENCE</scope>
    <source>
        <strain evidence="1">BeijingLab</strain>
    </source>
</reference>
<dbReference type="Proteomes" id="UP001231649">
    <property type="component" value="Chromosome 1"/>
</dbReference>
<sequence>MSDLFVNAILGVSSDEAGGEYAGAPEINEGHIDEGTDMFEVAANVVIPPPFIMPLPEPPLKTVEPIPPPWAHDHAPGHFCTFCWCDNCRKFFGTGKPVQIVHPRPREAPEVPPRPRYSYMNLVNSMRAASARREEERQKRRQAEREQANGEKSPKKPKPSKSPKKKNVRQTAKRRRP</sequence>
<evidence type="ECO:0000313" key="1">
    <source>
        <dbReference type="EMBL" id="KAJ8737892.1"/>
    </source>
</evidence>
<accession>A0ACC2RCL6</accession>
<evidence type="ECO:0000313" key="2">
    <source>
        <dbReference type="Proteomes" id="UP001231649"/>
    </source>
</evidence>
<organism evidence="1 2">
    <name type="scientific">Mythimna loreyi</name>
    <dbReference type="NCBI Taxonomy" id="667449"/>
    <lineage>
        <taxon>Eukaryota</taxon>
        <taxon>Metazoa</taxon>
        <taxon>Ecdysozoa</taxon>
        <taxon>Arthropoda</taxon>
        <taxon>Hexapoda</taxon>
        <taxon>Insecta</taxon>
        <taxon>Pterygota</taxon>
        <taxon>Neoptera</taxon>
        <taxon>Endopterygota</taxon>
        <taxon>Lepidoptera</taxon>
        <taxon>Glossata</taxon>
        <taxon>Ditrysia</taxon>
        <taxon>Noctuoidea</taxon>
        <taxon>Noctuidae</taxon>
        <taxon>Noctuinae</taxon>
        <taxon>Hadenini</taxon>
        <taxon>Mythimna</taxon>
    </lineage>
</organism>
<name>A0ACC2RCL6_9NEOP</name>
<protein>
    <submittedName>
        <fullName evidence="1">Uncharacterized protein</fullName>
    </submittedName>
</protein>
<dbReference type="EMBL" id="CM056777">
    <property type="protein sequence ID" value="KAJ8737892.1"/>
    <property type="molecule type" value="Genomic_DNA"/>
</dbReference>